<dbReference type="AlphaFoldDB" id="A0A0F8XST8"/>
<evidence type="ECO:0000313" key="1">
    <source>
        <dbReference type="EMBL" id="KKK64255.1"/>
    </source>
</evidence>
<gene>
    <name evidence="1" type="ORF">LCGC14_2986070</name>
</gene>
<dbReference type="Pfam" id="PF13481">
    <property type="entry name" value="AAA_25"/>
    <property type="match status" value="1"/>
</dbReference>
<dbReference type="Gene3D" id="3.40.50.300">
    <property type="entry name" value="P-loop containing nucleotide triphosphate hydrolases"/>
    <property type="match status" value="1"/>
</dbReference>
<reference evidence="1" key="1">
    <citation type="journal article" date="2015" name="Nature">
        <title>Complex archaea that bridge the gap between prokaryotes and eukaryotes.</title>
        <authorList>
            <person name="Spang A."/>
            <person name="Saw J.H."/>
            <person name="Jorgensen S.L."/>
            <person name="Zaremba-Niedzwiedzka K."/>
            <person name="Martijn J."/>
            <person name="Lind A.E."/>
            <person name="van Eijk R."/>
            <person name="Schleper C."/>
            <person name="Guy L."/>
            <person name="Ettema T.J."/>
        </authorList>
    </citation>
    <scope>NUCLEOTIDE SEQUENCE</scope>
</reference>
<dbReference type="InterPro" id="IPR027417">
    <property type="entry name" value="P-loop_NTPase"/>
</dbReference>
<dbReference type="SUPFAM" id="SSF52540">
    <property type="entry name" value="P-loop containing nucleoside triphosphate hydrolases"/>
    <property type="match status" value="1"/>
</dbReference>
<dbReference type="EMBL" id="LAZR01061104">
    <property type="protein sequence ID" value="KKK64255.1"/>
    <property type="molecule type" value="Genomic_DNA"/>
</dbReference>
<comment type="caution">
    <text evidence="1">The sequence shown here is derived from an EMBL/GenBank/DDBJ whole genome shotgun (WGS) entry which is preliminary data.</text>
</comment>
<proteinExistence type="predicted"/>
<sequence length="320" mass="36487">MKKKRYVDLINSAPEFLARDIPPRTWLLDKTIPHPSLGMLFAYRGNGKTFTALDLAVHVANGERWMAYDVPEARAVLYIDGEMPIADLHERLTALCNAHPPKNLYVLASEDLAVAHESLNLAVEKDRDAMAEAILHMVKNVVRDDFGLIIFDNWSHLIRGIDENDNTKLDPLKQWFIKLRHGEQSVLLVHHEGKARTGQRGASAREDMVDYSIKLTELFEEKPASRFRFEWDKVRGVKPDPMDFEMLLSEVDGQLGLRLADPSGNRNAEIKSKYDDKIRPLLPGTFTDIKEKSGLHDQTVNRILNRIAYRGPNGDWLLND</sequence>
<accession>A0A0F8XST8</accession>
<organism evidence="1">
    <name type="scientific">marine sediment metagenome</name>
    <dbReference type="NCBI Taxonomy" id="412755"/>
    <lineage>
        <taxon>unclassified sequences</taxon>
        <taxon>metagenomes</taxon>
        <taxon>ecological metagenomes</taxon>
    </lineage>
</organism>
<evidence type="ECO:0008006" key="2">
    <source>
        <dbReference type="Google" id="ProtNLM"/>
    </source>
</evidence>
<name>A0A0F8XST8_9ZZZZ</name>
<protein>
    <recommendedName>
        <fullName evidence="2">AAA+ ATPase domain-containing protein</fullName>
    </recommendedName>
</protein>